<dbReference type="InterPro" id="IPR015943">
    <property type="entry name" value="WD40/YVTN_repeat-like_dom_sf"/>
</dbReference>
<organism evidence="2 3">
    <name type="scientific">Saccharopolyspora rectivirgula</name>
    <dbReference type="NCBI Taxonomy" id="28042"/>
    <lineage>
        <taxon>Bacteria</taxon>
        <taxon>Bacillati</taxon>
        <taxon>Actinomycetota</taxon>
        <taxon>Actinomycetes</taxon>
        <taxon>Pseudonocardiales</taxon>
        <taxon>Pseudonocardiaceae</taxon>
        <taxon>Saccharopolyspora</taxon>
    </lineage>
</organism>
<name>A0A073B277_9PSEU</name>
<evidence type="ECO:0008006" key="4">
    <source>
        <dbReference type="Google" id="ProtNLM"/>
    </source>
</evidence>
<dbReference type="Gene3D" id="2.130.10.10">
    <property type="entry name" value="YVTN repeat-like/Quinoprotein amine dehydrogenase"/>
    <property type="match status" value="1"/>
</dbReference>
<keyword evidence="1" id="KW-0812">Transmembrane</keyword>
<keyword evidence="3" id="KW-1185">Reference proteome</keyword>
<dbReference type="Proteomes" id="UP000031419">
    <property type="component" value="Unassembled WGS sequence"/>
</dbReference>
<dbReference type="EMBL" id="JNVU01000013">
    <property type="protein sequence ID" value="KEI45397.1"/>
    <property type="molecule type" value="Genomic_DNA"/>
</dbReference>
<evidence type="ECO:0000313" key="2">
    <source>
        <dbReference type="EMBL" id="KEI45397.1"/>
    </source>
</evidence>
<accession>A0A073B277</accession>
<proteinExistence type="predicted"/>
<sequence>MTDRKFTDEEQALREQLHMLADDVEPRPDALPRILAAARRRRAVPRRPLAVVATAAAAMAAVFLGANLIPQQNTPEPVSVQPNSYLAVLRPGVIASFDVLSGQQNGEFGRIPNSLPHPLTASGGRIYVTAPAPEGTQIIEVLRGGQQRALYRSDSASPKLSAAGGRLAITDRDAVVVLENSGQRRIPTPSDAPVRDVALAADGTLAVLGGSTPRPDIWILPPGANSFGQATELDVPSGCGALAITWSGQRLAALQPVDCASGQYRVAVFDPKSGRQLSGGAPFHAGLLNTEQVQLSVDQLGRYLVSTGRQQWLVDGAKIRPVPRACGENGACANAPGTFWE</sequence>
<keyword evidence="1" id="KW-1133">Transmembrane helix</keyword>
<dbReference type="OrthoDB" id="3673723at2"/>
<keyword evidence="1" id="KW-0472">Membrane</keyword>
<evidence type="ECO:0000256" key="1">
    <source>
        <dbReference type="SAM" id="Phobius"/>
    </source>
</evidence>
<reference evidence="2 3" key="1">
    <citation type="submission" date="2014-06" db="EMBL/GenBank/DDBJ databases">
        <title>Saccharopolyspora rectivirgula DSM-43113 Genome sequencing.</title>
        <authorList>
            <person name="Barrera C."/>
            <person name="Millon L."/>
            <person name="Rognon B."/>
            <person name="Zaugg C."/>
            <person name="Monod M."/>
        </authorList>
    </citation>
    <scope>NUCLEOTIDE SEQUENCE [LARGE SCALE GENOMIC DNA]</scope>
    <source>
        <strain evidence="2 3">DSM 43113</strain>
    </source>
</reference>
<dbReference type="RefSeq" id="WP_029722307.1">
    <property type="nucleotide sequence ID" value="NZ_JAJUIW010000010.1"/>
</dbReference>
<feature type="transmembrane region" description="Helical" evidence="1">
    <location>
        <begin position="49"/>
        <end position="69"/>
    </location>
</feature>
<gene>
    <name evidence="2" type="ORF">GU90_04645</name>
</gene>
<evidence type="ECO:0000313" key="3">
    <source>
        <dbReference type="Proteomes" id="UP000031419"/>
    </source>
</evidence>
<dbReference type="eggNOG" id="ENOG5034008">
    <property type="taxonomic scope" value="Bacteria"/>
</dbReference>
<comment type="caution">
    <text evidence="2">The sequence shown here is derived from an EMBL/GenBank/DDBJ whole genome shotgun (WGS) entry which is preliminary data.</text>
</comment>
<dbReference type="SUPFAM" id="SSF75011">
    <property type="entry name" value="3-carboxy-cis,cis-mucoante lactonizing enzyme"/>
    <property type="match status" value="1"/>
</dbReference>
<protein>
    <recommendedName>
        <fullName evidence="4">FbpC C-terminal regulatory nucleotide binding domain-containing protein</fullName>
    </recommendedName>
</protein>
<dbReference type="AlphaFoldDB" id="A0A073B277"/>